<evidence type="ECO:0000313" key="4">
    <source>
        <dbReference type="Proteomes" id="UP000033047"/>
    </source>
</evidence>
<dbReference type="STRING" id="927665.HMPREF1535_04497"/>
<name>A0A0F5IQP2_9BACT</name>
<evidence type="ECO:0000259" key="1">
    <source>
        <dbReference type="Pfam" id="PF00534"/>
    </source>
</evidence>
<reference evidence="3 4" key="1">
    <citation type="submission" date="2013-04" db="EMBL/GenBank/DDBJ databases">
        <title>The Genome Sequence of Parabacteroides goldsteinii DSM 19448.</title>
        <authorList>
            <consortium name="The Broad Institute Genomics Platform"/>
            <person name="Earl A."/>
            <person name="Ward D."/>
            <person name="Feldgarden M."/>
            <person name="Gevers D."/>
            <person name="Martens E."/>
            <person name="Sakamoto M."/>
            <person name="Benno Y."/>
            <person name="Song Y."/>
            <person name="Liu C."/>
            <person name="Lee J."/>
            <person name="Bolanos M."/>
            <person name="Vaisanen M.L."/>
            <person name="Finegold S.M."/>
            <person name="Walker B."/>
            <person name="Young S."/>
            <person name="Zeng Q."/>
            <person name="Gargeya S."/>
            <person name="Fitzgerald M."/>
            <person name="Haas B."/>
            <person name="Abouelleil A."/>
            <person name="Allen A.W."/>
            <person name="Alvarado L."/>
            <person name="Arachchi H.M."/>
            <person name="Berlin A.M."/>
            <person name="Chapman S.B."/>
            <person name="Gainer-Dewar J."/>
            <person name="Goldberg J."/>
            <person name="Griggs A."/>
            <person name="Gujja S."/>
            <person name="Hansen M."/>
            <person name="Howarth C."/>
            <person name="Imamovic A."/>
            <person name="Ireland A."/>
            <person name="Larimer J."/>
            <person name="McCowan C."/>
            <person name="Murphy C."/>
            <person name="Pearson M."/>
            <person name="Poon T.W."/>
            <person name="Priest M."/>
            <person name="Roberts A."/>
            <person name="Saif S."/>
            <person name="Shea T."/>
            <person name="Sisk P."/>
            <person name="Sykes S."/>
            <person name="Wortman J."/>
            <person name="Nusbaum C."/>
            <person name="Birren B."/>
        </authorList>
    </citation>
    <scope>NUCLEOTIDE SEQUENCE [LARGE SCALE GENOMIC DNA]</scope>
    <source>
        <strain evidence="3 4">DSM 19448</strain>
    </source>
</reference>
<feature type="domain" description="Glycosyl transferase family 1" evidence="1">
    <location>
        <begin position="219"/>
        <end position="380"/>
    </location>
</feature>
<dbReference type="Proteomes" id="UP000033047">
    <property type="component" value="Unassembled WGS sequence"/>
</dbReference>
<dbReference type="HOGENOM" id="CLU_009583_11_2_10"/>
<dbReference type="Pfam" id="PF00534">
    <property type="entry name" value="Glycos_transf_1"/>
    <property type="match status" value="1"/>
</dbReference>
<dbReference type="Gene3D" id="3.40.50.2000">
    <property type="entry name" value="Glycogen Phosphorylase B"/>
    <property type="match status" value="2"/>
</dbReference>
<dbReference type="PANTHER" id="PTHR45947">
    <property type="entry name" value="SULFOQUINOVOSYL TRANSFERASE SQD2"/>
    <property type="match status" value="1"/>
</dbReference>
<feature type="domain" description="Glycosyltransferase subfamily 4-like N-terminal" evidence="2">
    <location>
        <begin position="17"/>
        <end position="199"/>
    </location>
</feature>
<organism evidence="3 4">
    <name type="scientific">Parabacteroides goldsteinii DSM 19448 = WAL 12034</name>
    <dbReference type="NCBI Taxonomy" id="927665"/>
    <lineage>
        <taxon>Bacteria</taxon>
        <taxon>Pseudomonadati</taxon>
        <taxon>Bacteroidota</taxon>
        <taxon>Bacteroidia</taxon>
        <taxon>Bacteroidales</taxon>
        <taxon>Tannerellaceae</taxon>
        <taxon>Parabacteroides</taxon>
    </lineage>
</organism>
<dbReference type="AlphaFoldDB" id="A0A0F5IQP2"/>
<dbReference type="PANTHER" id="PTHR45947:SF3">
    <property type="entry name" value="SULFOQUINOVOSYL TRANSFERASE SQD2"/>
    <property type="match status" value="1"/>
</dbReference>
<dbReference type="Pfam" id="PF13579">
    <property type="entry name" value="Glyco_trans_4_4"/>
    <property type="match status" value="1"/>
</dbReference>
<dbReference type="PATRIC" id="fig|927665.4.peg.4617"/>
<sequence>MKILFLSDNFPPEVNAPATRTYEHCKEWVRCGAEVTVITCVPNFPQGKVYKGYRNKLYQSEIIDGIRVIRVWSYITVNEGFLKRTLDYISFSVSSFFVGLFQRTDIIIATSPQFFTALSGRTLAFWKRKPWIMEVRDLWPESIKTVGAMEDNPVIRFFEWEEKRCYQSALKIIVVTDSFKRKLKEKGIPIQKIEVIKNGVDITKFKPTEKDRALLKVLNLEGRKIIGYIGTHGMAHRLDFILQCAAQMDGKNNCHFLLIGTGAEKNNLLKLKEQLNLKNVTMLDPVPKHEVKRYISILDIALINLRKSDLFTTVIPSKIFENAGMRIPILMGVNGEARQIVESYHAGVCFEPESEDDFNKKLHLLLSDFALYEECKEGCRKLAHDFNRKHLAEQMLHVIKETI</sequence>
<dbReference type="RefSeq" id="WP_046147466.1">
    <property type="nucleotide sequence ID" value="NZ_KQ033913.1"/>
</dbReference>
<dbReference type="GO" id="GO:0016758">
    <property type="term" value="F:hexosyltransferase activity"/>
    <property type="evidence" value="ECO:0007669"/>
    <property type="project" value="TreeGrafter"/>
</dbReference>
<evidence type="ECO:0000313" key="3">
    <source>
        <dbReference type="EMBL" id="KKB47640.1"/>
    </source>
</evidence>
<dbReference type="InterPro" id="IPR050194">
    <property type="entry name" value="Glycosyltransferase_grp1"/>
</dbReference>
<dbReference type="InterPro" id="IPR028098">
    <property type="entry name" value="Glyco_trans_4-like_N"/>
</dbReference>
<gene>
    <name evidence="3" type="ORF">HMPREF1535_04497</name>
</gene>
<proteinExistence type="predicted"/>
<accession>A0A0F5IQP2</accession>
<dbReference type="CDD" id="cd03794">
    <property type="entry name" value="GT4_WbuB-like"/>
    <property type="match status" value="1"/>
</dbReference>
<comment type="caution">
    <text evidence="3">The sequence shown here is derived from an EMBL/GenBank/DDBJ whole genome shotgun (WGS) entry which is preliminary data.</text>
</comment>
<dbReference type="EMBL" id="AQHV01000025">
    <property type="protein sequence ID" value="KKB47640.1"/>
    <property type="molecule type" value="Genomic_DNA"/>
</dbReference>
<evidence type="ECO:0000259" key="2">
    <source>
        <dbReference type="Pfam" id="PF13579"/>
    </source>
</evidence>
<evidence type="ECO:0008006" key="5">
    <source>
        <dbReference type="Google" id="ProtNLM"/>
    </source>
</evidence>
<dbReference type="InterPro" id="IPR001296">
    <property type="entry name" value="Glyco_trans_1"/>
</dbReference>
<protein>
    <recommendedName>
        <fullName evidence="5">Glycosyltransferase subfamily 4-like N-terminal domain-containing protein</fullName>
    </recommendedName>
</protein>
<dbReference type="SUPFAM" id="SSF53756">
    <property type="entry name" value="UDP-Glycosyltransferase/glycogen phosphorylase"/>
    <property type="match status" value="1"/>
</dbReference>